<dbReference type="InterPro" id="IPR036291">
    <property type="entry name" value="NAD(P)-bd_dom_sf"/>
</dbReference>
<evidence type="ECO:0000313" key="7">
    <source>
        <dbReference type="Proteomes" id="UP001233164"/>
    </source>
</evidence>
<reference evidence="6 7" key="1">
    <citation type="submission" date="2023-06" db="EMBL/GenBank/DDBJ databases">
        <title>Rhodococcus indonesiensis sp. nov a new member of the Rhodococcus ruber lineage isolated from a sediment of neutral hot spring.</title>
        <authorList>
            <person name="Kusuma A.B."/>
            <person name="Fenylestari G."/>
            <person name="Ammar F."/>
            <person name="Nouioui I."/>
            <person name="Goodfellow M."/>
        </authorList>
    </citation>
    <scope>NUCLEOTIDE SEQUENCE [LARGE SCALE GENOMIC DNA]</scope>
    <source>
        <strain evidence="6 7">CSLK01-03</strain>
    </source>
</reference>
<comment type="catalytic activity">
    <reaction evidence="5">
        <text>a (3R)-hydroxyacyl-[ACP] + NADP(+) = a 3-oxoacyl-[ACP] + NADPH + H(+)</text>
        <dbReference type="Rhea" id="RHEA:17397"/>
        <dbReference type="Rhea" id="RHEA-COMP:9916"/>
        <dbReference type="Rhea" id="RHEA-COMP:9945"/>
        <dbReference type="ChEBI" id="CHEBI:15378"/>
        <dbReference type="ChEBI" id="CHEBI:57783"/>
        <dbReference type="ChEBI" id="CHEBI:58349"/>
        <dbReference type="ChEBI" id="CHEBI:78776"/>
        <dbReference type="ChEBI" id="CHEBI:78827"/>
        <dbReference type="EC" id="1.1.1.100"/>
    </reaction>
    <physiologicalReaction direction="right-to-left" evidence="5">
        <dbReference type="Rhea" id="RHEA:17399"/>
    </physiologicalReaction>
</comment>
<dbReference type="RefSeq" id="WP_289381380.1">
    <property type="nucleotide sequence ID" value="NZ_JAUBOF010000111.1"/>
</dbReference>
<dbReference type="PANTHER" id="PTHR42879">
    <property type="entry name" value="3-OXOACYL-(ACYL-CARRIER-PROTEIN) REDUCTASE"/>
    <property type="match status" value="1"/>
</dbReference>
<name>A0ABT7RUJ9_9NOCA</name>
<gene>
    <name evidence="6" type="ORF">QT969_21620</name>
</gene>
<sequence length="236" mass="24895">MVQRTALVTGASGGIGVHVVERLRRDGFEVITSDVVGDVDLRLDVVNDPLPSEVFDQVDVIVSNAATVDTIAPTESISREKWQRDVDVNLTGAFRVIQACLRGMRERRYGRIIGISSVASTSGLSGKIAYAASKAGLNAAVKTIAIETAEQGITANCVLPGFVNTPGLRALPRSAFEHLLSAMPTGRFCEPAEVADVIGFLAAESSAYITGQEITIDGGLSLHRLSMLGGQVGTNK</sequence>
<dbReference type="PRINTS" id="PR00081">
    <property type="entry name" value="GDHRDH"/>
</dbReference>
<comment type="similarity">
    <text evidence="2">Belongs to the short-chain dehydrogenases/reductases (SDR) family.</text>
</comment>
<dbReference type="InterPro" id="IPR050259">
    <property type="entry name" value="SDR"/>
</dbReference>
<dbReference type="SUPFAM" id="SSF51735">
    <property type="entry name" value="NAD(P)-binding Rossmann-fold domains"/>
    <property type="match status" value="1"/>
</dbReference>
<protein>
    <recommendedName>
        <fullName evidence="4">3-oxoacyl-[acyl-carrier-protein] reductase MabA</fullName>
    </recommendedName>
</protein>
<evidence type="ECO:0000256" key="4">
    <source>
        <dbReference type="ARBA" id="ARBA00040781"/>
    </source>
</evidence>
<comment type="caution">
    <text evidence="6">The sequence shown here is derived from an EMBL/GenBank/DDBJ whole genome shotgun (WGS) entry which is preliminary data.</text>
</comment>
<evidence type="ECO:0000256" key="3">
    <source>
        <dbReference type="ARBA" id="ARBA00022512"/>
    </source>
</evidence>
<dbReference type="PANTHER" id="PTHR42879:SF2">
    <property type="entry name" value="3-OXOACYL-[ACYL-CARRIER-PROTEIN] REDUCTASE FABG"/>
    <property type="match status" value="1"/>
</dbReference>
<keyword evidence="3" id="KW-0964">Secreted</keyword>
<organism evidence="6 7">
    <name type="scientific">Rhodococcus indonesiensis</name>
    <dbReference type="NCBI Taxonomy" id="3055869"/>
    <lineage>
        <taxon>Bacteria</taxon>
        <taxon>Bacillati</taxon>
        <taxon>Actinomycetota</taxon>
        <taxon>Actinomycetes</taxon>
        <taxon>Mycobacteriales</taxon>
        <taxon>Nocardiaceae</taxon>
        <taxon>Rhodococcus</taxon>
    </lineage>
</organism>
<evidence type="ECO:0000256" key="5">
    <source>
        <dbReference type="ARBA" id="ARBA00047400"/>
    </source>
</evidence>
<dbReference type="PRINTS" id="PR00080">
    <property type="entry name" value="SDRFAMILY"/>
</dbReference>
<comment type="subcellular location">
    <subcellularLocation>
        <location evidence="1">Secreted</location>
        <location evidence="1">Cell wall</location>
    </subcellularLocation>
</comment>
<evidence type="ECO:0000256" key="1">
    <source>
        <dbReference type="ARBA" id="ARBA00004191"/>
    </source>
</evidence>
<evidence type="ECO:0000256" key="2">
    <source>
        <dbReference type="ARBA" id="ARBA00006484"/>
    </source>
</evidence>
<dbReference type="EMBL" id="JAUBOF010000111">
    <property type="protein sequence ID" value="MDM7490889.1"/>
    <property type="molecule type" value="Genomic_DNA"/>
</dbReference>
<dbReference type="Gene3D" id="3.40.50.720">
    <property type="entry name" value="NAD(P)-binding Rossmann-like Domain"/>
    <property type="match status" value="1"/>
</dbReference>
<accession>A0ABT7RUJ9</accession>
<keyword evidence="7" id="KW-1185">Reference proteome</keyword>
<dbReference type="Pfam" id="PF13561">
    <property type="entry name" value="adh_short_C2"/>
    <property type="match status" value="1"/>
</dbReference>
<evidence type="ECO:0000313" key="6">
    <source>
        <dbReference type="EMBL" id="MDM7490889.1"/>
    </source>
</evidence>
<dbReference type="InterPro" id="IPR002347">
    <property type="entry name" value="SDR_fam"/>
</dbReference>
<dbReference type="Proteomes" id="UP001233164">
    <property type="component" value="Unassembled WGS sequence"/>
</dbReference>
<proteinExistence type="inferred from homology"/>
<keyword evidence="3" id="KW-0134">Cell wall</keyword>